<keyword evidence="5 16" id="KW-0812">Transmembrane</keyword>
<dbReference type="InterPro" id="IPR003877">
    <property type="entry name" value="SPRY_dom"/>
</dbReference>
<dbReference type="SMART" id="SM00472">
    <property type="entry name" value="MIR"/>
    <property type="match status" value="4"/>
</dbReference>
<dbReference type="PROSITE" id="PS00018">
    <property type="entry name" value="EF_HAND_1"/>
    <property type="match status" value="2"/>
</dbReference>
<dbReference type="SUPFAM" id="SSF82109">
    <property type="entry name" value="MIR domain"/>
    <property type="match status" value="2"/>
</dbReference>
<evidence type="ECO:0000256" key="13">
    <source>
        <dbReference type="ARBA" id="ARBA00023303"/>
    </source>
</evidence>
<dbReference type="InterPro" id="IPR035761">
    <property type="entry name" value="SPRY1_RyR"/>
</dbReference>
<keyword evidence="7" id="KW-0106">Calcium</keyword>
<dbReference type="InterPro" id="IPR013320">
    <property type="entry name" value="ConA-like_dom_sf"/>
</dbReference>
<dbReference type="PANTHER" id="PTHR46399">
    <property type="entry name" value="B30.2/SPRY DOMAIN-CONTAINING PROTEIN"/>
    <property type="match status" value="1"/>
</dbReference>
<keyword evidence="13" id="KW-0407">Ion channel</keyword>
<dbReference type="GO" id="GO:0006874">
    <property type="term" value="P:intracellular calcium ion homeostasis"/>
    <property type="evidence" value="ECO:0007669"/>
    <property type="project" value="InterPro"/>
</dbReference>
<keyword evidence="2" id="KW-0813">Transport</keyword>
<dbReference type="CDD" id="cd12877">
    <property type="entry name" value="SPRY1_RyR"/>
    <property type="match status" value="1"/>
</dbReference>
<dbReference type="Pfam" id="PF13499">
    <property type="entry name" value="EF-hand_7"/>
    <property type="match status" value="1"/>
</dbReference>
<evidence type="ECO:0000256" key="4">
    <source>
        <dbReference type="ARBA" id="ARBA00022673"/>
    </source>
</evidence>
<dbReference type="Pfam" id="PF21119">
    <property type="entry name" value="RYDR_Jsol"/>
    <property type="match status" value="1"/>
</dbReference>
<feature type="domain" description="MIR" evidence="19">
    <location>
        <begin position="99"/>
        <end position="153"/>
    </location>
</feature>
<feature type="transmembrane region" description="Helical" evidence="16">
    <location>
        <begin position="4406"/>
        <end position="4433"/>
    </location>
</feature>
<dbReference type="InterPro" id="IPR011992">
    <property type="entry name" value="EF-hand-dom_pair"/>
</dbReference>
<feature type="region of interest" description="Disordered" evidence="15">
    <location>
        <begin position="4337"/>
        <end position="4361"/>
    </location>
</feature>
<evidence type="ECO:0000256" key="5">
    <source>
        <dbReference type="ARBA" id="ARBA00022692"/>
    </source>
</evidence>
<dbReference type="PANTHER" id="PTHR46399:SF8">
    <property type="entry name" value="B30.2_SPRY DOMAIN-CONTAINING PROTEIN"/>
    <property type="match status" value="1"/>
</dbReference>
<evidence type="ECO:0000256" key="14">
    <source>
        <dbReference type="ARBA" id="ARBA00036634"/>
    </source>
</evidence>
<feature type="domain" description="B30.2/SPRY" evidence="17">
    <location>
        <begin position="1017"/>
        <end position="1222"/>
    </location>
</feature>
<comment type="caution">
    <text evidence="20">The sequence shown here is derived from an EMBL/GenBank/DDBJ whole genome shotgun (WGS) entry which is preliminary data.</text>
</comment>
<feature type="transmembrane region" description="Helical" evidence="16">
    <location>
        <begin position="4672"/>
        <end position="4696"/>
    </location>
</feature>
<accession>A0A816AUG2</accession>
<evidence type="ECO:0000256" key="1">
    <source>
        <dbReference type="ARBA" id="ARBA00004326"/>
    </source>
</evidence>
<evidence type="ECO:0000256" key="15">
    <source>
        <dbReference type="SAM" id="MobiDB-lite"/>
    </source>
</evidence>
<name>A0A816AUG2_9BILA</name>
<dbReference type="PROSITE" id="PS50919">
    <property type="entry name" value="MIR"/>
    <property type="match status" value="1"/>
</dbReference>
<dbReference type="Gene3D" id="1.10.490.160">
    <property type="match status" value="2"/>
</dbReference>
<dbReference type="Gene3D" id="2.60.120.920">
    <property type="match status" value="3"/>
</dbReference>
<dbReference type="InterPro" id="IPR001870">
    <property type="entry name" value="B30.2/SPRY"/>
</dbReference>
<dbReference type="InterPro" id="IPR016093">
    <property type="entry name" value="MIR_motif"/>
</dbReference>
<dbReference type="FunFam" id="1.10.287.70:FF:000017">
    <property type="entry name" value="ryanodine receptor isoform X2"/>
    <property type="match status" value="1"/>
</dbReference>
<evidence type="ECO:0000259" key="17">
    <source>
        <dbReference type="PROSITE" id="PS50188"/>
    </source>
</evidence>
<evidence type="ECO:0000313" key="21">
    <source>
        <dbReference type="Proteomes" id="UP000663855"/>
    </source>
</evidence>
<dbReference type="SUPFAM" id="SSF49899">
    <property type="entry name" value="Concanavalin A-like lectins/glucanases"/>
    <property type="match status" value="2"/>
</dbReference>
<dbReference type="InterPro" id="IPR015925">
    <property type="entry name" value="Ryanodine_IP3_receptor"/>
</dbReference>
<comment type="catalytic activity">
    <reaction evidence="14">
        <text>Ca(2+)(in) = Ca(2+)(out)</text>
        <dbReference type="Rhea" id="RHEA:29671"/>
        <dbReference type="ChEBI" id="CHEBI:29108"/>
    </reaction>
</comment>
<proteinExistence type="predicted"/>
<dbReference type="GO" id="GO:0030018">
    <property type="term" value="C:Z disc"/>
    <property type="evidence" value="ECO:0007669"/>
    <property type="project" value="TreeGrafter"/>
</dbReference>
<evidence type="ECO:0000256" key="2">
    <source>
        <dbReference type="ARBA" id="ARBA00022448"/>
    </source>
</evidence>
<dbReference type="Gene3D" id="1.10.287.70">
    <property type="match status" value="1"/>
</dbReference>
<feature type="region of interest" description="Disordered" evidence="15">
    <location>
        <begin position="4563"/>
        <end position="4598"/>
    </location>
</feature>
<dbReference type="InterPro" id="IPR005821">
    <property type="entry name" value="Ion_trans_dom"/>
</dbReference>
<dbReference type="InterPro" id="IPR003032">
    <property type="entry name" value="Ryanodine_rcpt"/>
</dbReference>
<dbReference type="GO" id="GO:0014808">
    <property type="term" value="P:release of sequestered calcium ion into cytosol by sarcoplasmic reticulum"/>
    <property type="evidence" value="ECO:0007669"/>
    <property type="project" value="TreeGrafter"/>
</dbReference>
<dbReference type="SMART" id="SM00449">
    <property type="entry name" value="SPRY"/>
    <property type="match status" value="3"/>
</dbReference>
<dbReference type="GO" id="GO:0006941">
    <property type="term" value="P:striated muscle contraction"/>
    <property type="evidence" value="ECO:0007669"/>
    <property type="project" value="TreeGrafter"/>
</dbReference>
<feature type="transmembrane region" description="Helical" evidence="16">
    <location>
        <begin position="4619"/>
        <end position="4638"/>
    </location>
</feature>
<feature type="compositionally biased region" description="Polar residues" evidence="15">
    <location>
        <begin position="1355"/>
        <end position="1368"/>
    </location>
</feature>
<feature type="compositionally biased region" description="Polar residues" evidence="15">
    <location>
        <begin position="1377"/>
        <end position="1386"/>
    </location>
</feature>
<dbReference type="Proteomes" id="UP000663855">
    <property type="component" value="Unassembled WGS sequence"/>
</dbReference>
<evidence type="ECO:0000256" key="16">
    <source>
        <dbReference type="SAM" id="Phobius"/>
    </source>
</evidence>
<dbReference type="Pfam" id="PF01365">
    <property type="entry name" value="RYDR_ITPR"/>
    <property type="match status" value="2"/>
</dbReference>
<dbReference type="InterPro" id="IPR048581">
    <property type="entry name" value="RYDR_Jsol"/>
</dbReference>
<feature type="domain" description="EF-hand" evidence="18">
    <location>
        <begin position="4151"/>
        <end position="4186"/>
    </location>
</feature>
<dbReference type="InterPro" id="IPR000699">
    <property type="entry name" value="RIH_dom"/>
</dbReference>
<dbReference type="PROSITE" id="PS50188">
    <property type="entry name" value="B302_SPRY"/>
    <property type="match status" value="3"/>
</dbReference>
<dbReference type="SUPFAM" id="SSF47473">
    <property type="entry name" value="EF-hand"/>
    <property type="match status" value="1"/>
</dbReference>
<dbReference type="Pfam" id="PF08454">
    <property type="entry name" value="RIH_assoc"/>
    <property type="match status" value="1"/>
</dbReference>
<keyword evidence="8" id="KW-0703">Sarcoplasmic reticulum</keyword>
<dbReference type="Pfam" id="PF02026">
    <property type="entry name" value="RyR"/>
    <property type="match status" value="4"/>
</dbReference>
<dbReference type="Pfam" id="PF06459">
    <property type="entry name" value="RR_TM4-6"/>
    <property type="match status" value="1"/>
</dbReference>
<comment type="subcellular location">
    <subcellularLocation>
        <location evidence="1">Sarcoplasmic reticulum membrane</location>
        <topology evidence="1">Multi-pass membrane protein</topology>
    </subcellularLocation>
</comment>
<dbReference type="Gene3D" id="1.10.238.10">
    <property type="entry name" value="EF-hand"/>
    <property type="match status" value="1"/>
</dbReference>
<evidence type="ECO:0000259" key="18">
    <source>
        <dbReference type="PROSITE" id="PS50222"/>
    </source>
</evidence>
<dbReference type="InterPro" id="IPR013333">
    <property type="entry name" value="Ryan_recept"/>
</dbReference>
<keyword evidence="6" id="KW-0677">Repeat</keyword>
<evidence type="ECO:0000256" key="11">
    <source>
        <dbReference type="ARBA" id="ARBA00023136"/>
    </source>
</evidence>
<feature type="transmembrane region" description="Helical" evidence="16">
    <location>
        <begin position="4951"/>
        <end position="4974"/>
    </location>
</feature>
<keyword evidence="9 16" id="KW-1133">Transmembrane helix</keyword>
<dbReference type="GO" id="GO:0005790">
    <property type="term" value="C:smooth endoplasmic reticulum"/>
    <property type="evidence" value="ECO:0007669"/>
    <property type="project" value="TreeGrafter"/>
</dbReference>
<keyword evidence="4" id="KW-0107">Calcium channel</keyword>
<dbReference type="Gene3D" id="1.25.10.30">
    <property type="entry name" value="IP3 receptor type 1 binding core, RIH domain"/>
    <property type="match status" value="1"/>
</dbReference>
<dbReference type="Pfam" id="PF00520">
    <property type="entry name" value="Ion_trans"/>
    <property type="match status" value="1"/>
</dbReference>
<evidence type="ECO:0000256" key="9">
    <source>
        <dbReference type="ARBA" id="ARBA00022989"/>
    </source>
</evidence>
<dbReference type="SMART" id="SM00054">
    <property type="entry name" value="EFh"/>
    <property type="match status" value="2"/>
</dbReference>
<dbReference type="InterPro" id="IPR043136">
    <property type="entry name" value="B30.2/SPRY_sf"/>
</dbReference>
<dbReference type="Pfam" id="PF08709">
    <property type="entry name" value="Ins145_P3_rec"/>
    <property type="match status" value="1"/>
</dbReference>
<dbReference type="InterPro" id="IPR035910">
    <property type="entry name" value="RyR/IP3R_RIH_dom_sf"/>
</dbReference>
<evidence type="ECO:0000313" key="20">
    <source>
        <dbReference type="EMBL" id="CAF1600988.1"/>
    </source>
</evidence>
<organism evidence="20 21">
    <name type="scientific">Rotaria magnacalcarata</name>
    <dbReference type="NCBI Taxonomy" id="392030"/>
    <lineage>
        <taxon>Eukaryota</taxon>
        <taxon>Metazoa</taxon>
        <taxon>Spiralia</taxon>
        <taxon>Gnathifera</taxon>
        <taxon>Rotifera</taxon>
        <taxon>Eurotatoria</taxon>
        <taxon>Bdelloidea</taxon>
        <taxon>Philodinida</taxon>
        <taxon>Philodinidae</taxon>
        <taxon>Rotaria</taxon>
    </lineage>
</organism>
<keyword evidence="12" id="KW-1071">Ligand-gated ion channel</keyword>
<evidence type="ECO:0008006" key="22">
    <source>
        <dbReference type="Google" id="ProtNLM"/>
    </source>
</evidence>
<dbReference type="Pfam" id="PF02815">
    <property type="entry name" value="MIR"/>
    <property type="match status" value="1"/>
</dbReference>
<feature type="domain" description="B30.2/SPRY" evidence="17">
    <location>
        <begin position="1405"/>
        <end position="1634"/>
    </location>
</feature>
<keyword evidence="3" id="KW-0109">Calcium transport</keyword>
<feature type="domain" description="B30.2/SPRY" evidence="17">
    <location>
        <begin position="578"/>
        <end position="803"/>
    </location>
</feature>
<dbReference type="InterPro" id="IPR002048">
    <property type="entry name" value="EF_hand_dom"/>
</dbReference>
<dbReference type="SUPFAM" id="SSF100909">
    <property type="entry name" value="IP3 receptor type 1 binding core, domain 2"/>
    <property type="match status" value="2"/>
</dbReference>
<dbReference type="InterPro" id="IPR036300">
    <property type="entry name" value="MIR_dom_sf"/>
</dbReference>
<reference evidence="20" key="1">
    <citation type="submission" date="2021-02" db="EMBL/GenBank/DDBJ databases">
        <authorList>
            <person name="Nowell W R."/>
        </authorList>
    </citation>
    <scope>NUCLEOTIDE SEQUENCE</scope>
</reference>
<dbReference type="PROSITE" id="PS50222">
    <property type="entry name" value="EF_HAND_2"/>
    <property type="match status" value="1"/>
</dbReference>
<evidence type="ECO:0000256" key="10">
    <source>
        <dbReference type="ARBA" id="ARBA00023065"/>
    </source>
</evidence>
<dbReference type="Gene3D" id="2.80.10.50">
    <property type="match status" value="2"/>
</dbReference>
<keyword evidence="11 16" id="KW-0472">Membrane</keyword>
<feature type="region of interest" description="Disordered" evidence="15">
    <location>
        <begin position="1404"/>
        <end position="1423"/>
    </location>
</feature>
<sequence>MADEQMMGAEADDIQFIRTEDHICLSCVPASAIKRMALSGDAFGNRMCFLEDISNEVCCPDLASCVFALEQAVSVRALQEMVNTTSTEQSSASQGGQTYRTLLYGHAVLLRHYRSQMYLSCLSTSTSNDKLAFDVGLKEDAQGESCWWTIHPASKQRSEGEKVRFNDDVILVSVFSERYLHAYMSSSERGRVNASFRQQVWSLVPISSGVARVKNPGFVIGGDVLRLTHGNMDHCVTTPPPSDSQVVDDSGSLFIKGGAACHQARSLWRVEYFKTKWYSGFVGWSSLIRLRHITSGLYLAIIIDESGPKVTCISKKKASPIAVTFEMKMSKEKQVEENQEEDNLGVPTIKYGETIVFIRHVDSDLWISYETLELTIKGIGKVEEKRIIPAIEGHMDDCFRLVRAQEEEQKTALVIRVCNAILGRFSRTDSMPIEAEAINQLLSKSDVIQALLDDLIGFFSQPSPSLDHEEKQIRLKILKNRQDLFQEEGMIRILIAAINFFSERRDKSTLLEGVEEKIEDITNKLYVVLAALIKGNRVNCSNFAQTARLNWLVNRLQSQHASGGVLEVLHSVLVDSPEVLNMITESHILSIIGLLDRNGRDPKVLDVLCSLCVNNGVAVRANQNLICGNLLQRQDLLLQTALVDHVTCMRPNIVVGVEDGESMYKKWYFEVVIDHIEQVTHVQPHIRVGWATTQFQSSPGHGDGFSSNGIGDNTYSYGFDGQNIWFAGRAYNVSNSDTQQDVFQKNDVIGCLLDLDIPEMWFSLNGHPVRGLVREFNLTGMFYPAISLSSRVSCRFIFGGDHGRFIHRPPEGVASLYEAMLIKQKVSIDPCFSFGNIERNRLDGPSPIQHNIAFTPQPVRTSHIVLPSYLDNVSDRLTVNSHELWCMNKIASGWRFGELRDDAQKISSCLTSFDNLPSEDKQHNVTTTIENLKSLLAFGYHIGMEVKTDDRRLKYIKLSAAYAQSNGYRPQPLDLSNVVLSTKMDELVELLAENTHNVWAAGRIKDGFTYGVSDNPHNKRSPYLLPYSIIDDSIKKINRDTAGEIVKTLLAVGYTIDAPTGDIEDLNRRNKDVKPTEPMSTYRTYRAEQTFAVTRGKWYYEVELLTPGRMLIGWAHASKLSSFYPLGSDSYGYAFDGLNARRFHHNSFDRFGKQWTKNDVVGCMIDLHDKTISFSLNGELMLDNFGSETAFDGLEMDDAGFVPAITSFSGQKARLNFGQDFNTLKYFTSCGLQEGYEPFCVNMSRNLTFWYSNFIPRFQPIKLDSSSLGVTRTGASRDSPPIIKVESRLFGTLEKIELEFLRLSLPLACHDKFSSRQATLERRQIALNEYAEAHGDKNVFLFPSKTDSPDPIGQVETSINNKSQSDQANELVKSLDQPASKNASGQKDSKLNAKPSKKKTNFFQSLRKDEQQVPRHQQPNRRTGKLITDTSTVTTNLPQPALKPPARQTNNVAKISVNENDLEFVDQQSNDLADDIRITNEHVHEYYYAVRILPGQNPRSVFTGWVTSRYRPINRPDDTVTNKLSKLVRHCTITQTGDNGSIVDSVRRQDGYMYCAGDLLDSMPDKANVARRVANGLLIGCLCDVSTGILTFYVNGRESTQKFQVEPSTKLYPAVFVEPTVKEVIQIELGRIKNCLPLSAALFPSLNREERFIPKLPPRLHLQSLVHSHWSRVPNANIRCQQIKLSDTRGWSVFAEDAVQMEAVYIPEDDQCTDILSLVENADNLNFCSNTLRLYTALCAQGNNRVSHKICKYVDEKQLMYCVRNAYLCGSIRIGIYNLLVALHFESHMKARCLTSTEFIIPLSDSLQTNRLLHPHNSIEHKQALTTSTFIPAMEQFMTVRPKLIKEEDFKVERERKLLVPPPFNVLNLKEYIMSSLTDAIEKSSRHLRDPAGGTYANWLVPLLQLVDALLVMGTLGKNIPKRYFAFNQKTFFFFYTAEVNDIQQLLRLIDPTTFGFENDESFNEGLLQMTLDEPVKLQLCHILQHLCDYQLQYRIEGIIAFSEDFVGRLQADQKRRYQVLKELSLPPAIMARKTREFRCPPKDQMQALINFKEDLTDGTLFNEDIEDEIKEMLKDFHSTLVTIQQIVQTNYIIGEQSDIKNMDKAEQISLFSRLLEILIRHAVKKKNEEIVLVEKQIFSKSGKTLSEVIKEAVIQWGRSTNINDHNLIREMFKLIYNQYDGIPQISRCLERTYVINEKSVPDITLLLRKLSIIRALLTVQMDSDEEAIMISCLNDIMDNKVFYQHPDLMRSLCVHETVMAIMVNRLNKSKQEQTSMSSMSDLDGITQTNEGGENQDSHSTKEDKVELVTTCCKFLSYFCRTSRHNQRAMFEHLSYLLENSSMLLSRPSLRGSAPLDVASASVMDNNELALALRESHLEKIASYLSRCGTTRNEELFVQGYHDIGWDPVDGERFLDFLKFCVWVNGDTVEENADLVVRLLIRRPDCLGPALRGEGGGLLKAIKEGIAQSLYIARRQNPEDPVIQAAYQEIIDDESMHNLNEEYDHLQVRLPYTDDEEYIDLGAAELSFYAILVELLGRCAPSEETISMGKPNAIRAKSILKSLVSMHDLEGVLCLKFLLSTENSMPPGLQPAHKMSIVLFLERVYGIPDQETFFRLIEEAFLPDIRCATILDMAAVSESDLALALNRYLCTSVIPLMTSHAHYFEDCDHQSSLLESILHTIYRLSKCRSLTKNQLDSVCEFLLAFESTLKPSMMTPLLRKLVHDVPALTDQTIVPLRMLTQWYEHCSRHYTISATEEEKRLTMMLFQKLFDALASRAYDPELFGKALPCLTAIGSALPPDYAYSITRQDHLNDEREKVEMSRSYEPSPANISSVVLSPALEEFVKAYGESVHDQWSYAKIEQGWIYGEQINDKYRQHPNLKPYKSLDRKTVAKLEEPIRDALKSIEKIQFHLEKTDTGIARIATKPLQLKKQIDKTAPDYTPKAMDFNSVTMNRDIQDLSEALARNAHEIWAKKLKDSLAAIGGGLHSRLIPYELLTDKEKQKDLKFYQDLVKYLNIFGYHVVKNTQEKDAAISNLSIRVASMASLGNEKRFAYSLLEKLLEYVDRASVTMHNYKESSKYSLHETYLLATKDVKFFGKVVLPLIEKYFRSHKNYFITPSSLKTGMGNASVKEKEMSCSLFCKLAFLLRQKFSAFGSDVSITVRCLKVLVRAIDVSSVMKNSQEMVRASLLPLFTNIAEDLNQTVQNLEQNRYSNIKGTLQRGTTSLAYIHMVLLPMLSSLLDHLGKNHYGVDVFENEIQLAGYKILNALWIIGTKGRTFVDREWVIEELNRHRSLLGDCLSSFAACFPMAFFEPEFNGNNKHGSDVSQLSPEAHDVMTNISRTIPQLTKLIVDIEEHAEARVPYEDAPYVVEVILPCICSYLSCWWSLGPEKVKQTTEPRVTNVTASHMNSVLGSVLKLINNNVDAVEAPWMKRIAVYTQSIIFNSSPNLIEPSFLPVSERIKIKANDLYSQEQSLKNATRLESSEREDIESNLMKGYEILVRDIYAFEPLLIKYVDIHRSHWLKHSDIYAANLYNNIAEVFSVWCRSKYLKREELNFVTTNNIDNTSMLMPSGKNQTPDALLMKSSHDLSGKQKRKKRRADKEKFTSLNVACMKRLLTIGMNTFGGREQELVQLAKHKMIEGEVINKNNWQSALYRKIGSKSQNSGTIHSQQTSIEHMLKMAKVLFGLNFVDHPATHRRDTWRKLVSSQRKRAIMACFRMAPLHSVARHRAMNMFLRGYRDLWLDAEEDIRAQLIKDLCDDPNEVNEPVTIPMGEETEADAENLALTAAVKPDPLKQLLQCLNRVATTAQVFSITEDTVYSSYSTIMSKSCVIAEDDDDGGTEEVKSFQEQEMEKQKLLYEQNRLANRGAAETVLLYISASKGENNEMVRRTLQLGISLLHGGNREVQKRMLNYLKETKDVGCFTSLATLMANCGVLDLDTHERCIKAEVLGVGSEGMAGEKNLHDADFIISLFRFCQLLCEGHNLEFQNYLRLQAGSSTNVNIIICTVDYLLRLQESIMDFYWHYSGKETVDAHGKENLCRAISVAKQVFNTLTEYIQGPCPQNQLALANSRLWDAIAGFLYIFAHLQRKLSQDPTQIELLRELMKLQKDMIIMLLSMLEVGKQMVDSLIESQVNLELLLQFFDIFLKIKDLTTSEAFQEFDANGDGFISPKEFRRAMEAQKIYSSQDMDYILSCVDINQDGKIDFIEFTERFHNPARDIGFNMAILLTNLSEHMPHDLRFLRLMDKAKSFLSYFQDHLGRIEIKGGAGYIERVYFEINESNIEQWNKPHIKESKKAFLHLVVNEADDKEKLEQFINFCEDTIFEMQHAVAISGEEDDQASHGERSSSSESNAAQQTPSQPLQVAASCAWTGIKYLFNLLRPATLADAYHRVRQMTFKDMITNLFLLLIKCIRLLLVMMVCIFKTITYCLWTLMAEDEPKEASILERTSVPSQAKRHDYRLPSISMTPKPFADGEDLVSVNAFGVDIDLDSAAKHRLSLTDEQISQLKLYSTQSLDSQQKFSLMTNGDSSVSQSPTATTVAVPFKSQTTTAINGIEKSKSALEGNTQVEHQQKRISSTANGMAAEEDDSTPAAPPAGTDFGKKALAWMARNYHTLKLVALCLAFLINFLLLFYKAIPIATAFTDSDSLEEVEDGDDDDNEIIVMDPKNHYLIYLLRLAAFLHSLFAFLMMISYYKLKVPLVIFKREKEIARKLEFEGSWLIDQPSENGSWILSYLSREWHKLVISSKSFPDSYWDKFVKKKVRNKYSDQFDYDELTRFLGMEKNDTSGKFEIVKPIETGLWAKIKSIDMRYQVWKWGVIFTDNSFLYVFFYFLFSVVGNFAFFVYAIHLLDVAISIKSLSTILKSITHNGRQLMLTIMLMTVVVYLYTVVAFNFFRKFYTKEEDEEREENCKDMFTCFKFHLYSGIRAGGGIGDELESPNGDPLELFRIIFDITFFFFIIVILLAIIQGLIIDAFGDLREQLESVKETLESKCFICGIGQDYFDKEPHGFETHTQAEHNFANYMFFLTHLLNKPDTEHTGQESYVWEMYQSRKWDFFPIGDCFRRQYEGGGSGTTVES</sequence>
<feature type="region of interest" description="Disordered" evidence="15">
    <location>
        <begin position="1341"/>
        <end position="1397"/>
    </location>
</feature>
<dbReference type="InterPro" id="IPR013662">
    <property type="entry name" value="RIH_assoc-dom"/>
</dbReference>
<dbReference type="GO" id="GO:0033017">
    <property type="term" value="C:sarcoplasmic reticulum membrane"/>
    <property type="evidence" value="ECO:0007669"/>
    <property type="project" value="UniProtKB-SubCell"/>
</dbReference>
<feature type="compositionally biased region" description="Polar residues" evidence="15">
    <location>
        <begin position="2273"/>
        <end position="2295"/>
    </location>
</feature>
<keyword evidence="10" id="KW-0406">Ion transport</keyword>
<dbReference type="Gene3D" id="6.20.350.10">
    <property type="match status" value="1"/>
</dbReference>
<evidence type="ECO:0000259" key="19">
    <source>
        <dbReference type="PROSITE" id="PS50919"/>
    </source>
</evidence>
<evidence type="ECO:0000256" key="7">
    <source>
        <dbReference type="ARBA" id="ARBA00022837"/>
    </source>
</evidence>
<dbReference type="InterPro" id="IPR018247">
    <property type="entry name" value="EF_Hand_1_Ca_BS"/>
</dbReference>
<feature type="region of interest" description="Disordered" evidence="15">
    <location>
        <begin position="2272"/>
        <end position="2302"/>
    </location>
</feature>
<dbReference type="CDD" id="cd00051">
    <property type="entry name" value="EFh"/>
    <property type="match status" value="1"/>
</dbReference>
<feature type="transmembrane region" description="Helical" evidence="16">
    <location>
        <begin position="4877"/>
        <end position="4897"/>
    </location>
</feature>
<dbReference type="InterPro" id="IPR014821">
    <property type="entry name" value="Ins145_P3_rcpt"/>
</dbReference>
<dbReference type="InterPro" id="IPR009460">
    <property type="entry name" value="Ryanrecept_TM4-6"/>
</dbReference>
<dbReference type="EMBL" id="CAJNOV010017177">
    <property type="protein sequence ID" value="CAF1600988.1"/>
    <property type="molecule type" value="Genomic_DNA"/>
</dbReference>
<dbReference type="GO" id="GO:0034704">
    <property type="term" value="C:calcium channel complex"/>
    <property type="evidence" value="ECO:0007669"/>
    <property type="project" value="TreeGrafter"/>
</dbReference>
<evidence type="ECO:0000256" key="6">
    <source>
        <dbReference type="ARBA" id="ARBA00022737"/>
    </source>
</evidence>
<dbReference type="GO" id="GO:0005219">
    <property type="term" value="F:ryanodine-sensitive calcium-release channel activity"/>
    <property type="evidence" value="ECO:0007669"/>
    <property type="project" value="InterPro"/>
</dbReference>
<evidence type="ECO:0000256" key="8">
    <source>
        <dbReference type="ARBA" id="ARBA00022951"/>
    </source>
</evidence>
<evidence type="ECO:0000256" key="12">
    <source>
        <dbReference type="ARBA" id="ARBA00023286"/>
    </source>
</evidence>
<dbReference type="GO" id="GO:0042383">
    <property type="term" value="C:sarcolemma"/>
    <property type="evidence" value="ECO:0007669"/>
    <property type="project" value="TreeGrafter"/>
</dbReference>
<evidence type="ECO:0000256" key="3">
    <source>
        <dbReference type="ARBA" id="ARBA00022568"/>
    </source>
</evidence>
<dbReference type="GO" id="GO:0005509">
    <property type="term" value="F:calcium ion binding"/>
    <property type="evidence" value="ECO:0007669"/>
    <property type="project" value="InterPro"/>
</dbReference>
<dbReference type="Pfam" id="PF00622">
    <property type="entry name" value="SPRY"/>
    <property type="match status" value="3"/>
</dbReference>
<feature type="compositionally biased region" description="Polar residues" evidence="15">
    <location>
        <begin position="4565"/>
        <end position="4582"/>
    </location>
</feature>
<gene>
    <name evidence="20" type="ORF">CJN711_LOCUS35186</name>
</gene>
<protein>
    <recommendedName>
        <fullName evidence="22">Ryanodine receptor 44F</fullName>
    </recommendedName>
</protein>
<dbReference type="PRINTS" id="PR00795">
    <property type="entry name" value="RYANODINER"/>
</dbReference>